<reference evidence="1" key="4">
    <citation type="submission" date="2019-03" db="UniProtKB">
        <authorList>
            <consortium name="EnsemblPlants"/>
        </authorList>
    </citation>
    <scope>IDENTIFICATION</scope>
</reference>
<dbReference type="Gramene" id="AET5Gv21015000.3">
    <property type="protein sequence ID" value="AET5Gv21015000.3"/>
    <property type="gene ID" value="AET5Gv21015000"/>
</dbReference>
<evidence type="ECO:0000313" key="1">
    <source>
        <dbReference type="EnsemblPlants" id="AET5Gv21015000.3"/>
    </source>
</evidence>
<keyword evidence="2" id="KW-1185">Reference proteome</keyword>
<reference evidence="1" key="5">
    <citation type="journal article" date="2021" name="G3 (Bethesda)">
        <title>Aegilops tauschii genome assembly Aet v5.0 features greater sequence contiguity and improved annotation.</title>
        <authorList>
            <person name="Wang L."/>
            <person name="Zhu T."/>
            <person name="Rodriguez J.C."/>
            <person name="Deal K.R."/>
            <person name="Dubcovsky J."/>
            <person name="McGuire P.E."/>
            <person name="Lux T."/>
            <person name="Spannagl M."/>
            <person name="Mayer K.F.X."/>
            <person name="Baldrich P."/>
            <person name="Meyers B.C."/>
            <person name="Huo N."/>
            <person name="Gu Y.Q."/>
            <person name="Zhou H."/>
            <person name="Devos K.M."/>
            <person name="Bennetzen J.L."/>
            <person name="Unver T."/>
            <person name="Budak H."/>
            <person name="Gulick P.J."/>
            <person name="Galiba G."/>
            <person name="Kalapos B."/>
            <person name="Nelson D.R."/>
            <person name="Li P."/>
            <person name="You F.M."/>
            <person name="Luo M.C."/>
            <person name="Dvorak J."/>
        </authorList>
    </citation>
    <scope>NUCLEOTIDE SEQUENCE [LARGE SCALE GENOMIC DNA]</scope>
    <source>
        <strain evidence="1">cv. AL8/78</strain>
    </source>
</reference>
<dbReference type="STRING" id="200361.A0A453M2C0"/>
<reference evidence="1" key="3">
    <citation type="journal article" date="2017" name="Nature">
        <title>Genome sequence of the progenitor of the wheat D genome Aegilops tauschii.</title>
        <authorList>
            <person name="Luo M.C."/>
            <person name="Gu Y.Q."/>
            <person name="Puiu D."/>
            <person name="Wang H."/>
            <person name="Twardziok S.O."/>
            <person name="Deal K.R."/>
            <person name="Huo N."/>
            <person name="Zhu T."/>
            <person name="Wang L."/>
            <person name="Wang Y."/>
            <person name="McGuire P.E."/>
            <person name="Liu S."/>
            <person name="Long H."/>
            <person name="Ramasamy R.K."/>
            <person name="Rodriguez J.C."/>
            <person name="Van S.L."/>
            <person name="Yuan L."/>
            <person name="Wang Z."/>
            <person name="Xia Z."/>
            <person name="Xiao L."/>
            <person name="Anderson O.D."/>
            <person name="Ouyang S."/>
            <person name="Liang Y."/>
            <person name="Zimin A.V."/>
            <person name="Pertea G."/>
            <person name="Qi P."/>
            <person name="Bennetzen J.L."/>
            <person name="Dai X."/>
            <person name="Dawson M.W."/>
            <person name="Muller H.G."/>
            <person name="Kugler K."/>
            <person name="Rivarola-Duarte L."/>
            <person name="Spannagl M."/>
            <person name="Mayer K.F.X."/>
            <person name="Lu F.H."/>
            <person name="Bevan M.W."/>
            <person name="Leroy P."/>
            <person name="Li P."/>
            <person name="You F.M."/>
            <person name="Sun Q."/>
            <person name="Liu Z."/>
            <person name="Lyons E."/>
            <person name="Wicker T."/>
            <person name="Salzberg S.L."/>
            <person name="Devos K.M."/>
            <person name="Dvorak J."/>
        </authorList>
    </citation>
    <scope>NUCLEOTIDE SEQUENCE [LARGE SCALE GENOMIC DNA]</scope>
    <source>
        <strain evidence="1">cv. AL8/78</strain>
    </source>
</reference>
<sequence length="99" mass="11500">MSSYHLSLLINFALQRGCRGAAKRMGSRFETCKLRDEQHYRNLEHEKQYFLMLILGDFQDAMIIPKDVVPQFKGEIPGEIKLETRNGYSHTIVVAKNQE</sequence>
<reference evidence="2" key="1">
    <citation type="journal article" date="2014" name="Science">
        <title>Ancient hybridizations among the ancestral genomes of bread wheat.</title>
        <authorList>
            <consortium name="International Wheat Genome Sequencing Consortium,"/>
            <person name="Marcussen T."/>
            <person name="Sandve S.R."/>
            <person name="Heier L."/>
            <person name="Spannagl M."/>
            <person name="Pfeifer M."/>
            <person name="Jakobsen K.S."/>
            <person name="Wulff B.B."/>
            <person name="Steuernagel B."/>
            <person name="Mayer K.F."/>
            <person name="Olsen O.A."/>
        </authorList>
    </citation>
    <scope>NUCLEOTIDE SEQUENCE [LARGE SCALE GENOMIC DNA]</scope>
    <source>
        <strain evidence="2">cv. AL8/78</strain>
    </source>
</reference>
<dbReference type="AlphaFoldDB" id="A0A453M2C0"/>
<dbReference type="EnsemblPlants" id="AET5Gv21015000.3">
    <property type="protein sequence ID" value="AET5Gv21015000.3"/>
    <property type="gene ID" value="AET5Gv21015000"/>
</dbReference>
<proteinExistence type="predicted"/>
<reference evidence="2" key="2">
    <citation type="journal article" date="2017" name="Nat. Plants">
        <title>The Aegilops tauschii genome reveals multiple impacts of transposons.</title>
        <authorList>
            <person name="Zhao G."/>
            <person name="Zou C."/>
            <person name="Li K."/>
            <person name="Wang K."/>
            <person name="Li T."/>
            <person name="Gao L."/>
            <person name="Zhang X."/>
            <person name="Wang H."/>
            <person name="Yang Z."/>
            <person name="Liu X."/>
            <person name="Jiang W."/>
            <person name="Mao L."/>
            <person name="Kong X."/>
            <person name="Jiao Y."/>
            <person name="Jia J."/>
        </authorList>
    </citation>
    <scope>NUCLEOTIDE SEQUENCE [LARGE SCALE GENOMIC DNA]</scope>
    <source>
        <strain evidence="2">cv. AL8/78</strain>
    </source>
</reference>
<name>A0A453M2C0_AEGTS</name>
<evidence type="ECO:0000313" key="2">
    <source>
        <dbReference type="Proteomes" id="UP000015105"/>
    </source>
</evidence>
<accession>A0A453M2C0</accession>
<dbReference type="Proteomes" id="UP000015105">
    <property type="component" value="Chromosome 5D"/>
</dbReference>
<protein>
    <submittedName>
        <fullName evidence="1">Uncharacterized protein</fullName>
    </submittedName>
</protein>
<organism evidence="1 2">
    <name type="scientific">Aegilops tauschii subsp. strangulata</name>
    <name type="common">Goatgrass</name>
    <dbReference type="NCBI Taxonomy" id="200361"/>
    <lineage>
        <taxon>Eukaryota</taxon>
        <taxon>Viridiplantae</taxon>
        <taxon>Streptophyta</taxon>
        <taxon>Embryophyta</taxon>
        <taxon>Tracheophyta</taxon>
        <taxon>Spermatophyta</taxon>
        <taxon>Magnoliopsida</taxon>
        <taxon>Liliopsida</taxon>
        <taxon>Poales</taxon>
        <taxon>Poaceae</taxon>
        <taxon>BOP clade</taxon>
        <taxon>Pooideae</taxon>
        <taxon>Triticodae</taxon>
        <taxon>Triticeae</taxon>
        <taxon>Triticinae</taxon>
        <taxon>Aegilops</taxon>
    </lineage>
</organism>